<comment type="caution">
    <text evidence="4">The sequence shown here is derived from an EMBL/GenBank/DDBJ whole genome shotgun (WGS) entry which is preliminary data.</text>
</comment>
<keyword evidence="5" id="KW-1185">Reference proteome</keyword>
<evidence type="ECO:0000259" key="2">
    <source>
        <dbReference type="Pfam" id="PF00462"/>
    </source>
</evidence>
<dbReference type="RefSeq" id="WP_103044845.1">
    <property type="nucleotide sequence ID" value="NZ_BAABBP010000021.1"/>
</dbReference>
<name>A0ABP7RKX7_9BURK</name>
<evidence type="ECO:0000259" key="3">
    <source>
        <dbReference type="Pfam" id="PF13511"/>
    </source>
</evidence>
<feature type="domain" description="Glutaredoxin" evidence="2">
    <location>
        <begin position="85"/>
        <end position="139"/>
    </location>
</feature>
<keyword evidence="1" id="KW-0732">Signal</keyword>
<accession>A0ABP7RKX7</accession>
<organism evidence="4 5">
    <name type="scientific">Comamonas faecalis</name>
    <dbReference type="NCBI Taxonomy" id="1387849"/>
    <lineage>
        <taxon>Bacteria</taxon>
        <taxon>Pseudomonadati</taxon>
        <taxon>Pseudomonadota</taxon>
        <taxon>Betaproteobacteria</taxon>
        <taxon>Burkholderiales</taxon>
        <taxon>Comamonadaceae</taxon>
        <taxon>Comamonas</taxon>
    </lineage>
</organism>
<evidence type="ECO:0008006" key="6">
    <source>
        <dbReference type="Google" id="ProtNLM"/>
    </source>
</evidence>
<dbReference type="InterPro" id="IPR002109">
    <property type="entry name" value="Glutaredoxin"/>
</dbReference>
<dbReference type="EMBL" id="BAABBP010000021">
    <property type="protein sequence ID" value="GAA3998880.1"/>
    <property type="molecule type" value="Genomic_DNA"/>
</dbReference>
<feature type="chain" id="PRO_5047083883" description="Glutaredoxin family protein" evidence="1">
    <location>
        <begin position="28"/>
        <end position="192"/>
    </location>
</feature>
<protein>
    <recommendedName>
        <fullName evidence="6">Glutaredoxin family protein</fullName>
    </recommendedName>
</protein>
<reference evidence="5" key="1">
    <citation type="journal article" date="2019" name="Int. J. Syst. Evol. Microbiol.">
        <title>The Global Catalogue of Microorganisms (GCM) 10K type strain sequencing project: providing services to taxonomists for standard genome sequencing and annotation.</title>
        <authorList>
            <consortium name="The Broad Institute Genomics Platform"/>
            <consortium name="The Broad Institute Genome Sequencing Center for Infectious Disease"/>
            <person name="Wu L."/>
            <person name="Ma J."/>
        </authorList>
    </citation>
    <scope>NUCLEOTIDE SEQUENCE [LARGE SCALE GENOMIC DNA]</scope>
    <source>
        <strain evidence="5">JCM 17561</strain>
    </source>
</reference>
<feature type="signal peptide" evidence="1">
    <location>
        <begin position="1"/>
        <end position="27"/>
    </location>
</feature>
<dbReference type="Pfam" id="PF13511">
    <property type="entry name" value="DUF4124"/>
    <property type="match status" value="1"/>
</dbReference>
<dbReference type="CDD" id="cd02976">
    <property type="entry name" value="NrdH"/>
    <property type="match status" value="1"/>
</dbReference>
<dbReference type="Proteomes" id="UP001501627">
    <property type="component" value="Unassembled WGS sequence"/>
</dbReference>
<dbReference type="Pfam" id="PF00462">
    <property type="entry name" value="Glutaredoxin"/>
    <property type="match status" value="1"/>
</dbReference>
<proteinExistence type="predicted"/>
<dbReference type="SUPFAM" id="SSF52833">
    <property type="entry name" value="Thioredoxin-like"/>
    <property type="match status" value="1"/>
</dbReference>
<evidence type="ECO:0000313" key="4">
    <source>
        <dbReference type="EMBL" id="GAA3998880.1"/>
    </source>
</evidence>
<dbReference type="InterPro" id="IPR025392">
    <property type="entry name" value="DUF4124"/>
</dbReference>
<dbReference type="InterPro" id="IPR036249">
    <property type="entry name" value="Thioredoxin-like_sf"/>
</dbReference>
<gene>
    <name evidence="4" type="ORF">GCM10022279_23260</name>
</gene>
<sequence>MTMTRKQLTHLALCALVAGGVLQGAWAQPVYRIIGPDGRVTFTDRPPTEASTEVRTAVTGNPSNAAADASWPAALRQAAQRYPATLYTDAVCAPCDAARSYLHERGIPFAERTVSSNADIDALRRLSGDAQLPVLALGSEQLRGFERSEWARYLDAAGYPAQSQLPADYQRHAAGTGRAGTAPASGQWQRWC</sequence>
<feature type="domain" description="DUF4124" evidence="3">
    <location>
        <begin position="24"/>
        <end position="69"/>
    </location>
</feature>
<evidence type="ECO:0000256" key="1">
    <source>
        <dbReference type="SAM" id="SignalP"/>
    </source>
</evidence>
<evidence type="ECO:0000313" key="5">
    <source>
        <dbReference type="Proteomes" id="UP001501627"/>
    </source>
</evidence>
<dbReference type="PROSITE" id="PS51354">
    <property type="entry name" value="GLUTAREDOXIN_2"/>
    <property type="match status" value="1"/>
</dbReference>
<dbReference type="Gene3D" id="3.40.30.10">
    <property type="entry name" value="Glutaredoxin"/>
    <property type="match status" value="1"/>
</dbReference>